<feature type="chain" id="PRO_5002136046" evidence="1">
    <location>
        <begin position="25"/>
        <end position="228"/>
    </location>
</feature>
<dbReference type="InterPro" id="IPR042245">
    <property type="entry name" value="Tgt2/MlaC_sf"/>
</dbReference>
<gene>
    <name evidence="2" type="ORF">JF50_03750</name>
</gene>
<accession>A0A0C1MLD0</accession>
<dbReference type="Pfam" id="PF05494">
    <property type="entry name" value="MlaC"/>
    <property type="match status" value="1"/>
</dbReference>
<feature type="signal peptide" evidence="1">
    <location>
        <begin position="1"/>
        <end position="24"/>
    </location>
</feature>
<dbReference type="InterPro" id="IPR008869">
    <property type="entry name" value="MlaC/ttg2D"/>
</dbReference>
<dbReference type="Proteomes" id="UP000031327">
    <property type="component" value="Unassembled WGS sequence"/>
</dbReference>
<evidence type="ECO:0000256" key="1">
    <source>
        <dbReference type="SAM" id="SignalP"/>
    </source>
</evidence>
<organism evidence="2 3">
    <name type="scientific">Pseudoalteromonas luteoviolacea</name>
    <dbReference type="NCBI Taxonomy" id="43657"/>
    <lineage>
        <taxon>Bacteria</taxon>
        <taxon>Pseudomonadati</taxon>
        <taxon>Pseudomonadota</taxon>
        <taxon>Gammaproteobacteria</taxon>
        <taxon>Alteromonadales</taxon>
        <taxon>Pseudoalteromonadaceae</taxon>
        <taxon>Pseudoalteromonas</taxon>
    </lineage>
</organism>
<dbReference type="PANTHER" id="PTHR36573">
    <property type="entry name" value="INTERMEMBRANE PHOSPHOLIPID TRANSPORT SYSTEM BINDING PROTEIN MLAC"/>
    <property type="match status" value="1"/>
</dbReference>
<dbReference type="RefSeq" id="WP_039608171.1">
    <property type="nucleotide sequence ID" value="NZ_JWIC01000004.1"/>
</dbReference>
<protein>
    <submittedName>
        <fullName evidence="2">Toluene tolerance protein</fullName>
    </submittedName>
</protein>
<evidence type="ECO:0000313" key="2">
    <source>
        <dbReference type="EMBL" id="KID57874.1"/>
    </source>
</evidence>
<evidence type="ECO:0000313" key="3">
    <source>
        <dbReference type="Proteomes" id="UP000031327"/>
    </source>
</evidence>
<dbReference type="AlphaFoldDB" id="A0A0C1MLD0"/>
<keyword evidence="1" id="KW-0732">Signal</keyword>
<dbReference type="OrthoDB" id="9787053at2"/>
<sequence length="228" mass="26241">MLKSHFIVTISVFILALFAFNANAAQVDLKDPYKMVQQVADNTFQRVAKDQNIIVKDKEHLRIIVEQELLPYIDYKYAAYRVLGSYIQKVRNIKDKQEKEQAVKNIRVFIEVFKSYLVATYAGVFTQYTDQKVEFEAPRPFGDINVATVRTKIVEAGKPDIKIDFKVRKNKQGEWRAFDMMAEGISLLDAKQSELHGILRQQGIEHVITLLEKKSQLPVQFRGDDGNA</sequence>
<dbReference type="PANTHER" id="PTHR36573:SF1">
    <property type="entry name" value="INTERMEMBRANE PHOSPHOLIPID TRANSPORT SYSTEM BINDING PROTEIN MLAC"/>
    <property type="match status" value="1"/>
</dbReference>
<dbReference type="Gene3D" id="3.10.450.710">
    <property type="entry name" value="Tgt2/MlaC"/>
    <property type="match status" value="1"/>
</dbReference>
<reference evidence="2 3" key="1">
    <citation type="submission" date="2014-12" db="EMBL/GenBank/DDBJ databases">
        <title>Draft Genome Sequence of Pseudoalteromonas luteoviolacea HI1.</title>
        <authorList>
            <person name="Asahina A.Y."/>
            <person name="Hadfield M.G."/>
        </authorList>
    </citation>
    <scope>NUCLEOTIDE SEQUENCE [LARGE SCALE GENOMIC DNA]</scope>
    <source>
        <strain evidence="2 3">HI1</strain>
    </source>
</reference>
<name>A0A0C1MLD0_9GAMM</name>
<dbReference type="EMBL" id="JWIC01000004">
    <property type="protein sequence ID" value="KID57874.1"/>
    <property type="molecule type" value="Genomic_DNA"/>
</dbReference>
<comment type="caution">
    <text evidence="2">The sequence shown here is derived from an EMBL/GenBank/DDBJ whole genome shotgun (WGS) entry which is preliminary data.</text>
</comment>
<proteinExistence type="predicted"/>
<dbReference type="PIRSF" id="PIRSF004649">
    <property type="entry name" value="MlaC"/>
    <property type="match status" value="1"/>
</dbReference>